<organism evidence="3 4">
    <name type="scientific">Cymbomonas tetramitiformis</name>
    <dbReference type="NCBI Taxonomy" id="36881"/>
    <lineage>
        <taxon>Eukaryota</taxon>
        <taxon>Viridiplantae</taxon>
        <taxon>Chlorophyta</taxon>
        <taxon>Pyramimonadophyceae</taxon>
        <taxon>Pyramimonadales</taxon>
        <taxon>Pyramimonadaceae</taxon>
        <taxon>Cymbomonas</taxon>
    </lineage>
</organism>
<feature type="region of interest" description="Disordered" evidence="1">
    <location>
        <begin position="84"/>
        <end position="201"/>
    </location>
</feature>
<dbReference type="Pfam" id="PF13640">
    <property type="entry name" value="2OG-FeII_Oxy_3"/>
    <property type="match status" value="1"/>
</dbReference>
<dbReference type="AlphaFoldDB" id="A0AAE0LHN4"/>
<dbReference type="InterPro" id="IPR047365">
    <property type="entry name" value="Tudor_AtPTM-like"/>
</dbReference>
<dbReference type="Pfam" id="PF21743">
    <property type="entry name" value="PTM_DIR17_Tudor"/>
    <property type="match status" value="1"/>
</dbReference>
<evidence type="ECO:0000259" key="2">
    <source>
        <dbReference type="PROSITE" id="PS51471"/>
    </source>
</evidence>
<dbReference type="Proteomes" id="UP001190700">
    <property type="component" value="Unassembled WGS sequence"/>
</dbReference>
<feature type="compositionally biased region" description="Low complexity" evidence="1">
    <location>
        <begin position="84"/>
        <end position="118"/>
    </location>
</feature>
<dbReference type="EMBL" id="LGRX02001950">
    <property type="protein sequence ID" value="KAK3285140.1"/>
    <property type="molecule type" value="Genomic_DNA"/>
</dbReference>
<dbReference type="InterPro" id="IPR005123">
    <property type="entry name" value="Oxoglu/Fe-dep_dioxygenase_dom"/>
</dbReference>
<evidence type="ECO:0000313" key="3">
    <source>
        <dbReference type="EMBL" id="KAK3285140.1"/>
    </source>
</evidence>
<evidence type="ECO:0000256" key="1">
    <source>
        <dbReference type="SAM" id="MobiDB-lite"/>
    </source>
</evidence>
<gene>
    <name evidence="3" type="ORF">CYMTET_7239</name>
</gene>
<reference evidence="3 4" key="1">
    <citation type="journal article" date="2015" name="Genome Biol. Evol.">
        <title>Comparative Genomics of a Bacterivorous Green Alga Reveals Evolutionary Causalities and Consequences of Phago-Mixotrophic Mode of Nutrition.</title>
        <authorList>
            <person name="Burns J.A."/>
            <person name="Paasch A."/>
            <person name="Narechania A."/>
            <person name="Kim E."/>
        </authorList>
    </citation>
    <scope>NUCLEOTIDE SEQUENCE [LARGE SCALE GENOMIC DNA]</scope>
    <source>
        <strain evidence="3 4">PLY_AMNH</strain>
    </source>
</reference>
<keyword evidence="4" id="KW-1185">Reference proteome</keyword>
<dbReference type="PROSITE" id="PS51471">
    <property type="entry name" value="FE2OG_OXY"/>
    <property type="match status" value="1"/>
</dbReference>
<dbReference type="PANTHER" id="PTHR33099:SF14">
    <property type="entry name" value="PROLYL 4-HYDROXYLASE ALPHA SUBUNIT FE(2+) 2OG DIOXYGENASE DOMAIN-CONTAINING PROTEIN"/>
    <property type="match status" value="1"/>
</dbReference>
<comment type="caution">
    <text evidence="3">The sequence shown here is derived from an EMBL/GenBank/DDBJ whole genome shotgun (WGS) entry which is preliminary data.</text>
</comment>
<feature type="domain" description="Fe2OG dioxygenase" evidence="2">
    <location>
        <begin position="317"/>
        <end position="432"/>
    </location>
</feature>
<protein>
    <recommendedName>
        <fullName evidence="2">Fe2OG dioxygenase domain-containing protein</fullName>
    </recommendedName>
</protein>
<dbReference type="Gene3D" id="2.60.120.620">
    <property type="entry name" value="q2cbj1_9rhob like domain"/>
    <property type="match status" value="1"/>
</dbReference>
<dbReference type="InterPro" id="IPR044862">
    <property type="entry name" value="Pro_4_hyd_alph_FE2OG_OXY"/>
</dbReference>
<evidence type="ECO:0000313" key="4">
    <source>
        <dbReference type="Proteomes" id="UP001190700"/>
    </source>
</evidence>
<sequence>MSILVGKKVRKDFGTGGKQEFYEGKLIDFDNDDPQWPFQVQYEDGDQEDLTWEETLSILVDVESFTDEEKAGITMLNAAMLETPTKSRAASAPPKKPPAKAATKSAAKPAAKPAAKAATKSKTKPAAKPAPAPQPMPEQAAVKPASAPNEQAATPVPVPSTSAAKSVPAPPASVPAAVCPAKSAEKEPSASTDAPGPVPYTDAATAVSELNTAIDSIESRYQTSGTVNQKVTLALNTPAAAISFPMSNTQAKDALAGLLAAAVPSAFGHGNQTVFDSSVRVAKELKPEHFTVDFNPEAAGILEQVRMALVPEAGSVRAELHKLNVMDKGGFFKPHKDTPRGADTCFGTLVVALPVCYEGGDLVLSHGANPAVTFAWGKKLEPRYNWYTVLKNKDDHVPAVGLQWGAFFGDVVHEVRPVTSGHRITLTYTLHRDAAPDPNVDALLTRANTLYHSLSRALASPDFMPAGGHIGFECRHLYEESQLAQAESKLAAGGANAYASKLKLKNEDAVVAAVFAGAGLPVTCVRILSGEDLDYVLAKMPTKKDSAKFGSKEYIENSFRAMAVTPEEIDSYTEGQLSEVTGGDVEWIGSYKSAASKWAERYFGEYFGNEASHTEFYTKAAFMAEVPAFSSRRAPAGALTGVHIHSKAAPAVCHKQPKMHWWVPPRRKYDLFL</sequence>
<name>A0AAE0LHN4_9CHLO</name>
<proteinExistence type="predicted"/>
<dbReference type="PANTHER" id="PTHR33099">
    <property type="entry name" value="FE2OG DIOXYGENASE DOMAIN-CONTAINING PROTEIN"/>
    <property type="match status" value="1"/>
</dbReference>
<accession>A0AAE0LHN4</accession>